<comment type="caution">
    <text evidence="8">The sequence shown here is derived from an EMBL/GenBank/DDBJ whole genome shotgun (WGS) entry which is preliminary data.</text>
</comment>
<organism evidence="8 9">
    <name type="scientific">Allofournierella massiliensis</name>
    <dbReference type="NCBI Taxonomy" id="1650663"/>
    <lineage>
        <taxon>Bacteria</taxon>
        <taxon>Bacillati</taxon>
        <taxon>Bacillota</taxon>
        <taxon>Clostridia</taxon>
        <taxon>Eubacteriales</taxon>
        <taxon>Oscillospiraceae</taxon>
        <taxon>Allofournierella</taxon>
    </lineage>
</organism>
<keyword evidence="5 7" id="KW-1133">Transmembrane helix</keyword>
<protein>
    <recommendedName>
        <fullName evidence="10">Membrane transport protein</fullName>
    </recommendedName>
</protein>
<feature type="transmembrane region" description="Helical" evidence="7">
    <location>
        <begin position="193"/>
        <end position="213"/>
    </location>
</feature>
<proteinExistence type="predicted"/>
<keyword evidence="2" id="KW-0813">Transport</keyword>
<evidence type="ECO:0000256" key="2">
    <source>
        <dbReference type="ARBA" id="ARBA00022448"/>
    </source>
</evidence>
<comment type="subcellular location">
    <subcellularLocation>
        <location evidence="1">Membrane</location>
        <topology evidence="1">Multi-pass membrane protein</topology>
    </subcellularLocation>
</comment>
<dbReference type="RefSeq" id="WP_058963171.1">
    <property type="nucleotide sequence ID" value="NZ_CABKVM010000013.1"/>
</dbReference>
<dbReference type="Pfam" id="PF03547">
    <property type="entry name" value="Mem_trans"/>
    <property type="match status" value="1"/>
</dbReference>
<dbReference type="GO" id="GO:0016020">
    <property type="term" value="C:membrane"/>
    <property type="evidence" value="ECO:0007669"/>
    <property type="project" value="UniProtKB-SubCell"/>
</dbReference>
<feature type="transmembrane region" description="Helical" evidence="7">
    <location>
        <begin position="160"/>
        <end position="181"/>
    </location>
</feature>
<keyword evidence="4 7" id="KW-0812">Transmembrane</keyword>
<sequence>MGTVFVKSVSFLFIILLGVAFRSLGIFGEKDHKIISSIVLKITLPAAVISSTANMDWQPKLLLIPLLALAVSWGMIGLGLLLSRGRSAGERALYMLNLPSWNIGAFALPFLQSFLGAQAVMAACLFDVGNSIMCTGGSYALVSVVCGGERPDLKSVGKKLITSVPFVTYLTMLALVMLRITVPQGLLDFTNPISVANPFLAMLMIGAMFRVEAKPEYIWSAGKVLCIRLAVALILAAGILALAPFSLEMRRGLAVLVFAPISVIAPAFTEQCGGDGGLASFINSLSILLGVAGMLAALFALGVM</sequence>
<dbReference type="EMBL" id="SLUM01000040">
    <property type="protein sequence ID" value="TCL52925.1"/>
    <property type="molecule type" value="Genomic_DNA"/>
</dbReference>
<keyword evidence="6 7" id="KW-0472">Membrane</keyword>
<dbReference type="OrthoDB" id="3238334at2"/>
<feature type="transmembrane region" description="Helical" evidence="7">
    <location>
        <begin position="61"/>
        <end position="82"/>
    </location>
</feature>
<dbReference type="InterPro" id="IPR004776">
    <property type="entry name" value="Mem_transp_PIN-like"/>
</dbReference>
<evidence type="ECO:0000313" key="8">
    <source>
        <dbReference type="EMBL" id="TCL52925.1"/>
    </source>
</evidence>
<dbReference type="Proteomes" id="UP000295184">
    <property type="component" value="Unassembled WGS sequence"/>
</dbReference>
<accession>A0A4R1QL63</accession>
<feature type="transmembrane region" description="Helical" evidence="7">
    <location>
        <begin position="103"/>
        <end position="122"/>
    </location>
</feature>
<feature type="transmembrane region" description="Helical" evidence="7">
    <location>
        <begin position="281"/>
        <end position="303"/>
    </location>
</feature>
<evidence type="ECO:0000256" key="3">
    <source>
        <dbReference type="ARBA" id="ARBA00022475"/>
    </source>
</evidence>
<evidence type="ECO:0000256" key="5">
    <source>
        <dbReference type="ARBA" id="ARBA00022989"/>
    </source>
</evidence>
<gene>
    <name evidence="8" type="ORF">EDD77_14013</name>
</gene>
<name>A0A4R1QL63_9FIRM</name>
<evidence type="ECO:0000256" key="1">
    <source>
        <dbReference type="ARBA" id="ARBA00004141"/>
    </source>
</evidence>
<dbReference type="PANTHER" id="PTHR36838:SF3">
    <property type="entry name" value="TRANSPORTER AUXIN EFFLUX CARRIER EC FAMILY"/>
    <property type="match status" value="1"/>
</dbReference>
<feature type="transmembrane region" description="Helical" evidence="7">
    <location>
        <begin position="128"/>
        <end position="148"/>
    </location>
</feature>
<evidence type="ECO:0000256" key="4">
    <source>
        <dbReference type="ARBA" id="ARBA00022692"/>
    </source>
</evidence>
<evidence type="ECO:0008006" key="10">
    <source>
        <dbReference type="Google" id="ProtNLM"/>
    </source>
</evidence>
<feature type="transmembrane region" description="Helical" evidence="7">
    <location>
        <begin position="6"/>
        <end position="27"/>
    </location>
</feature>
<evidence type="ECO:0000256" key="6">
    <source>
        <dbReference type="ARBA" id="ARBA00023136"/>
    </source>
</evidence>
<reference evidence="8 9" key="1">
    <citation type="submission" date="2019-03" db="EMBL/GenBank/DDBJ databases">
        <title>Genomic Encyclopedia of Type Strains, Phase IV (KMG-IV): sequencing the most valuable type-strain genomes for metagenomic binning, comparative biology and taxonomic classification.</title>
        <authorList>
            <person name="Goeker M."/>
        </authorList>
    </citation>
    <scope>NUCLEOTIDE SEQUENCE [LARGE SCALE GENOMIC DNA]</scope>
    <source>
        <strain evidence="8 9">DSM 100451</strain>
    </source>
</reference>
<evidence type="ECO:0000256" key="7">
    <source>
        <dbReference type="SAM" id="Phobius"/>
    </source>
</evidence>
<dbReference type="PANTHER" id="PTHR36838">
    <property type="entry name" value="AUXIN EFFLUX CARRIER FAMILY PROTEIN"/>
    <property type="match status" value="1"/>
</dbReference>
<dbReference type="AlphaFoldDB" id="A0A4R1QL63"/>
<keyword evidence="3" id="KW-1003">Cell membrane</keyword>
<feature type="transmembrane region" description="Helical" evidence="7">
    <location>
        <begin position="225"/>
        <end position="245"/>
    </location>
</feature>
<dbReference type="GO" id="GO:0055085">
    <property type="term" value="P:transmembrane transport"/>
    <property type="evidence" value="ECO:0007669"/>
    <property type="project" value="InterPro"/>
</dbReference>
<evidence type="ECO:0000313" key="9">
    <source>
        <dbReference type="Proteomes" id="UP000295184"/>
    </source>
</evidence>
<dbReference type="STRING" id="1650663.GCA_001486665_00666"/>